<protein>
    <submittedName>
        <fullName evidence="2">TSPc domain-containing protein</fullName>
    </submittedName>
</protein>
<dbReference type="RefSeq" id="WP_348737008.1">
    <property type="nucleotide sequence ID" value="NZ_CAXJRC010000004.1"/>
</dbReference>
<evidence type="ECO:0000313" key="2">
    <source>
        <dbReference type="EMBL" id="CAL2105186.1"/>
    </source>
</evidence>
<dbReference type="Gene3D" id="3.30.750.44">
    <property type="match status" value="1"/>
</dbReference>
<comment type="caution">
    <text evidence="2">The sequence shown here is derived from an EMBL/GenBank/DDBJ whole genome shotgun (WGS) entry which is preliminary data.</text>
</comment>
<keyword evidence="3" id="KW-1185">Reference proteome</keyword>
<evidence type="ECO:0000259" key="1">
    <source>
        <dbReference type="SMART" id="SM00245"/>
    </source>
</evidence>
<proteinExistence type="predicted"/>
<dbReference type="SUPFAM" id="SSF52096">
    <property type="entry name" value="ClpP/crotonase"/>
    <property type="match status" value="1"/>
</dbReference>
<accession>A0ABP1F6E7</accession>
<feature type="domain" description="Tail specific protease" evidence="1">
    <location>
        <begin position="190"/>
        <end position="386"/>
    </location>
</feature>
<dbReference type="InterPro" id="IPR029045">
    <property type="entry name" value="ClpP/crotonase-like_dom_sf"/>
</dbReference>
<dbReference type="EMBL" id="CAXJRC010000004">
    <property type="protein sequence ID" value="CAL2105186.1"/>
    <property type="molecule type" value="Genomic_DNA"/>
</dbReference>
<dbReference type="Pfam" id="PF03572">
    <property type="entry name" value="Peptidase_S41"/>
    <property type="match status" value="1"/>
</dbReference>
<reference evidence="2 3" key="1">
    <citation type="submission" date="2024-05" db="EMBL/GenBank/DDBJ databases">
        <authorList>
            <person name="Duchaud E."/>
        </authorList>
    </citation>
    <scope>NUCLEOTIDE SEQUENCE [LARGE SCALE GENOMIC DNA]</scope>
    <source>
        <strain evidence="2">Ena-SAMPLE-TAB-13-05-2024-13:56:06:370-140305</strain>
    </source>
</reference>
<gene>
    <name evidence="2" type="ORF">T190115A13A_130061</name>
</gene>
<name>A0ABP1F6E7_9FLAO</name>
<dbReference type="InterPro" id="IPR005151">
    <property type="entry name" value="Tail-specific_protease"/>
</dbReference>
<dbReference type="PANTHER" id="PTHR11261">
    <property type="entry name" value="INTERPHOTORECEPTOR RETINOID-BINDING PROTEIN"/>
    <property type="match status" value="1"/>
</dbReference>
<organism evidence="2 3">
    <name type="scientific">Tenacibaculum vairaonense</name>
    <dbReference type="NCBI Taxonomy" id="3137860"/>
    <lineage>
        <taxon>Bacteria</taxon>
        <taxon>Pseudomonadati</taxon>
        <taxon>Bacteroidota</taxon>
        <taxon>Flavobacteriia</taxon>
        <taxon>Flavobacteriales</taxon>
        <taxon>Flavobacteriaceae</taxon>
        <taxon>Tenacibaculum</taxon>
    </lineage>
</organism>
<dbReference type="SMART" id="SM00245">
    <property type="entry name" value="TSPc"/>
    <property type="match status" value="1"/>
</dbReference>
<dbReference type="Proteomes" id="UP001497602">
    <property type="component" value="Unassembled WGS sequence"/>
</dbReference>
<sequence length="411" mass="47057">MKTLLSVILTISSTIYLFGQQYKIDPVKIKEDLNKVINDISKNYIYLKNKEVSIDCLKSYYQKQIPNIKTEEETVLFFEYLLDELYDSHVNLNTNRKSSYRLYAPIYATFKNYTPTISNVWISQTTPIKKPILGAKILAFNQIPIEKAIKDFPTHCHNKNNPGVKEWILNKILAGIYNQPRIVSLKLTNGKQIQLDLDAIQIKKEKDLLSVTKLKNFGIIRIHNSLGKNSLISAFDKALDSLLNTDGLILDLRNTISGGDSYIARGIMSRFIDKDLPYQKHVLADESWDNQPKVGRSWIEYVNPRGKQYTKPLIVLAGRWTGSMGEGTTIGFEGMQRATVIGTELTRLAGAVFGYQFKHQKYGYQLSEEKLYHVNGTPREKYIPLNYVKQTTLAKDETLEKALQMLSRKDN</sequence>
<dbReference type="Gene3D" id="3.90.226.10">
    <property type="entry name" value="2-enoyl-CoA Hydratase, Chain A, domain 1"/>
    <property type="match status" value="1"/>
</dbReference>
<evidence type="ECO:0000313" key="3">
    <source>
        <dbReference type="Proteomes" id="UP001497602"/>
    </source>
</evidence>
<dbReference type="PANTHER" id="PTHR11261:SF3">
    <property type="entry name" value="RETINOL-BINDING PROTEIN 3"/>
    <property type="match status" value="1"/>
</dbReference>